<keyword evidence="5" id="KW-0472">Membrane</keyword>
<dbReference type="SUPFAM" id="SSF53300">
    <property type="entry name" value="vWA-like"/>
    <property type="match status" value="1"/>
</dbReference>
<keyword evidence="4" id="KW-1133">Transmembrane helix</keyword>
<name>A0AA40HMB6_CNENI</name>
<dbReference type="Proteomes" id="UP001177744">
    <property type="component" value="Unassembled WGS sequence"/>
</dbReference>
<evidence type="ECO:0000256" key="1">
    <source>
        <dbReference type="ARBA" id="ARBA00004167"/>
    </source>
</evidence>
<dbReference type="InterPro" id="IPR002035">
    <property type="entry name" value="VWF_A"/>
</dbReference>
<evidence type="ECO:0000256" key="3">
    <source>
        <dbReference type="ARBA" id="ARBA00022729"/>
    </source>
</evidence>
<keyword evidence="3" id="KW-0732">Signal</keyword>
<feature type="domain" description="VWFA" evidence="7">
    <location>
        <begin position="54"/>
        <end position="167"/>
    </location>
</feature>
<sequence length="190" mass="20868">MSSEEARPQPWNQQSIVPQPHPVLSRWATADLSKARQFQSHRAEGPWQGHLKAIQDGLSLLRNTVPSGSTNMYEGLELANEQIEQERYAGNTDPVTIIALTDGTLLLQAHEESKREAAKSRQLGAVVYGVGVNDYNREQLVQIADSKNHVFGVDTGFKDLVKISDSLSRISCFEITDAIPSTLCATGPGR</sequence>
<evidence type="ECO:0000313" key="8">
    <source>
        <dbReference type="EMBL" id="KAK1333881.1"/>
    </source>
</evidence>
<gene>
    <name evidence="8" type="ORF">QTO34_006270</name>
</gene>
<accession>A0AA40HMB6</accession>
<evidence type="ECO:0000256" key="5">
    <source>
        <dbReference type="ARBA" id="ARBA00023136"/>
    </source>
</evidence>
<protein>
    <recommendedName>
        <fullName evidence="7">VWFA domain-containing protein</fullName>
    </recommendedName>
</protein>
<dbReference type="Pfam" id="PF00092">
    <property type="entry name" value="VWA"/>
    <property type="match status" value="1"/>
</dbReference>
<comment type="caution">
    <text evidence="8">The sequence shown here is derived from an EMBL/GenBank/DDBJ whole genome shotgun (WGS) entry which is preliminary data.</text>
</comment>
<dbReference type="PROSITE" id="PS50234">
    <property type="entry name" value="VWFA"/>
    <property type="match status" value="1"/>
</dbReference>
<organism evidence="8 9">
    <name type="scientific">Cnephaeus nilssonii</name>
    <name type="common">Northern bat</name>
    <name type="synonym">Eptesicus nilssonii</name>
    <dbReference type="NCBI Taxonomy" id="3371016"/>
    <lineage>
        <taxon>Eukaryota</taxon>
        <taxon>Metazoa</taxon>
        <taxon>Chordata</taxon>
        <taxon>Craniata</taxon>
        <taxon>Vertebrata</taxon>
        <taxon>Euteleostomi</taxon>
        <taxon>Mammalia</taxon>
        <taxon>Eutheria</taxon>
        <taxon>Laurasiatheria</taxon>
        <taxon>Chiroptera</taxon>
        <taxon>Yangochiroptera</taxon>
        <taxon>Vespertilionidae</taxon>
        <taxon>Cnephaeus</taxon>
    </lineage>
</organism>
<evidence type="ECO:0000259" key="7">
    <source>
        <dbReference type="PROSITE" id="PS50234"/>
    </source>
</evidence>
<evidence type="ECO:0000256" key="6">
    <source>
        <dbReference type="SAM" id="MobiDB-lite"/>
    </source>
</evidence>
<feature type="region of interest" description="Disordered" evidence="6">
    <location>
        <begin position="1"/>
        <end position="20"/>
    </location>
</feature>
<dbReference type="GO" id="GO:0005886">
    <property type="term" value="C:plasma membrane"/>
    <property type="evidence" value="ECO:0007669"/>
    <property type="project" value="TreeGrafter"/>
</dbReference>
<keyword evidence="2" id="KW-0812">Transmembrane</keyword>
<comment type="subcellular location">
    <subcellularLocation>
        <location evidence="1">Membrane</location>
        <topology evidence="1">Single-pass membrane protein</topology>
    </subcellularLocation>
</comment>
<reference evidence="8" key="1">
    <citation type="submission" date="2023-06" db="EMBL/GenBank/DDBJ databases">
        <title>Reference genome for the Northern bat (Eptesicus nilssonii), a most northern bat species.</title>
        <authorList>
            <person name="Laine V.N."/>
            <person name="Pulliainen A.T."/>
            <person name="Lilley T.M."/>
        </authorList>
    </citation>
    <scope>NUCLEOTIDE SEQUENCE</scope>
    <source>
        <strain evidence="8">BLF_Eptnil</strain>
        <tissue evidence="8">Kidney</tissue>
    </source>
</reference>
<dbReference type="GO" id="GO:0004888">
    <property type="term" value="F:transmembrane signaling receptor activity"/>
    <property type="evidence" value="ECO:0007669"/>
    <property type="project" value="TreeGrafter"/>
</dbReference>
<dbReference type="AlphaFoldDB" id="A0AA40HMB6"/>
<keyword evidence="9" id="KW-1185">Reference proteome</keyword>
<dbReference type="PANTHER" id="PTHR16059:SF16">
    <property type="entry name" value="ANTHRAX TOXIN RECEPTOR-LIKE"/>
    <property type="match status" value="1"/>
</dbReference>
<dbReference type="EMBL" id="JAULJE010000016">
    <property type="protein sequence ID" value="KAK1333881.1"/>
    <property type="molecule type" value="Genomic_DNA"/>
</dbReference>
<proteinExistence type="predicted"/>
<dbReference type="PANTHER" id="PTHR16059">
    <property type="entry name" value="ANTHRAX TOXIN RECEPTOR"/>
    <property type="match status" value="1"/>
</dbReference>
<evidence type="ECO:0000256" key="4">
    <source>
        <dbReference type="ARBA" id="ARBA00022989"/>
    </source>
</evidence>
<dbReference type="InterPro" id="IPR036465">
    <property type="entry name" value="vWFA_dom_sf"/>
</dbReference>
<dbReference type="GO" id="GO:0009986">
    <property type="term" value="C:cell surface"/>
    <property type="evidence" value="ECO:0007669"/>
    <property type="project" value="TreeGrafter"/>
</dbReference>
<evidence type="ECO:0000313" key="9">
    <source>
        <dbReference type="Proteomes" id="UP001177744"/>
    </source>
</evidence>
<dbReference type="Gene3D" id="3.40.50.410">
    <property type="entry name" value="von Willebrand factor, type A domain"/>
    <property type="match status" value="1"/>
</dbReference>
<evidence type="ECO:0000256" key="2">
    <source>
        <dbReference type="ARBA" id="ARBA00022692"/>
    </source>
</evidence>